<gene>
    <name evidence="1" type="ORF">SAMN05421796_10981</name>
</gene>
<dbReference type="EMBL" id="FTOJ01000009">
    <property type="protein sequence ID" value="SIT01952.1"/>
    <property type="molecule type" value="Genomic_DNA"/>
</dbReference>
<reference evidence="2" key="1">
    <citation type="submission" date="2017-01" db="EMBL/GenBank/DDBJ databases">
        <authorList>
            <person name="Varghese N."/>
            <person name="Submissions S."/>
        </authorList>
    </citation>
    <scope>NUCLEOTIDE SEQUENCE [LARGE SCALE GENOMIC DNA]</scope>
    <source>
        <strain evidence="2">DSM 21068</strain>
    </source>
</reference>
<dbReference type="Proteomes" id="UP000186246">
    <property type="component" value="Unassembled WGS sequence"/>
</dbReference>
<protein>
    <submittedName>
        <fullName evidence="1">Uncharacterized protein</fullName>
    </submittedName>
</protein>
<evidence type="ECO:0000313" key="2">
    <source>
        <dbReference type="Proteomes" id="UP000186246"/>
    </source>
</evidence>
<dbReference type="AlphaFoldDB" id="A0A1N7NUI7"/>
<organism evidence="1 2">
    <name type="scientific">Chryseobacterium piscicola</name>
    <dbReference type="NCBI Taxonomy" id="551459"/>
    <lineage>
        <taxon>Bacteria</taxon>
        <taxon>Pseudomonadati</taxon>
        <taxon>Bacteroidota</taxon>
        <taxon>Flavobacteriia</taxon>
        <taxon>Flavobacteriales</taxon>
        <taxon>Weeksellaceae</taxon>
        <taxon>Chryseobacterium group</taxon>
        <taxon>Chryseobacterium</taxon>
    </lineage>
</organism>
<accession>A0A1N7NUI7</accession>
<name>A0A1N7NUI7_9FLAO</name>
<evidence type="ECO:0000313" key="1">
    <source>
        <dbReference type="EMBL" id="SIT01952.1"/>
    </source>
</evidence>
<sequence>MKTTFHNKNGFVSLMKYEVYNPDKQRVSLVNFKKQERFFYINLIINQVF</sequence>
<proteinExistence type="predicted"/>